<dbReference type="GO" id="GO:0006508">
    <property type="term" value="P:proteolysis"/>
    <property type="evidence" value="ECO:0007669"/>
    <property type="project" value="UniProtKB-KW"/>
</dbReference>
<name>A0A926EQA2_9FIRM</name>
<feature type="region of interest" description="Disordered" evidence="3">
    <location>
        <begin position="152"/>
        <end position="186"/>
    </location>
</feature>
<dbReference type="PANTHER" id="PTHR43343">
    <property type="entry name" value="PEPTIDASE S12"/>
    <property type="match status" value="1"/>
</dbReference>
<keyword evidence="1" id="KW-0645">Protease</keyword>
<reference evidence="6" key="1">
    <citation type="submission" date="2020-08" db="EMBL/GenBank/DDBJ databases">
        <title>Genome public.</title>
        <authorList>
            <person name="Liu C."/>
            <person name="Sun Q."/>
        </authorList>
    </citation>
    <scope>NUCLEOTIDE SEQUENCE</scope>
    <source>
        <strain evidence="6">NSJ-64</strain>
    </source>
</reference>
<evidence type="ECO:0000256" key="4">
    <source>
        <dbReference type="SAM" id="Phobius"/>
    </source>
</evidence>
<dbReference type="RefSeq" id="WP_262394400.1">
    <property type="nucleotide sequence ID" value="NZ_JACRTD010000002.1"/>
</dbReference>
<dbReference type="InterPro" id="IPR036034">
    <property type="entry name" value="PDZ_sf"/>
</dbReference>
<evidence type="ECO:0000313" key="6">
    <source>
        <dbReference type="EMBL" id="MBC8584569.1"/>
    </source>
</evidence>
<accession>A0A926EQA2</accession>
<evidence type="ECO:0000256" key="3">
    <source>
        <dbReference type="SAM" id="MobiDB-lite"/>
    </source>
</evidence>
<dbReference type="InterPro" id="IPR001940">
    <property type="entry name" value="Peptidase_S1C"/>
</dbReference>
<feature type="compositionally biased region" description="Low complexity" evidence="3">
    <location>
        <begin position="1"/>
        <end position="32"/>
    </location>
</feature>
<dbReference type="SUPFAM" id="SSF50494">
    <property type="entry name" value="Trypsin-like serine proteases"/>
    <property type="match status" value="1"/>
</dbReference>
<feature type="region of interest" description="Disordered" evidence="3">
    <location>
        <begin position="494"/>
        <end position="524"/>
    </location>
</feature>
<dbReference type="SMART" id="SM00228">
    <property type="entry name" value="PDZ"/>
    <property type="match status" value="1"/>
</dbReference>
<evidence type="ECO:0000256" key="2">
    <source>
        <dbReference type="ARBA" id="ARBA00022801"/>
    </source>
</evidence>
<dbReference type="Gene3D" id="2.30.42.10">
    <property type="match status" value="1"/>
</dbReference>
<keyword evidence="4" id="KW-0472">Membrane</keyword>
<feature type="transmembrane region" description="Helical" evidence="4">
    <location>
        <begin position="120"/>
        <end position="144"/>
    </location>
</feature>
<dbReference type="PRINTS" id="PR00834">
    <property type="entry name" value="PROTEASES2C"/>
</dbReference>
<protein>
    <submittedName>
        <fullName evidence="6">Trypsin-like peptidase domain-containing protein</fullName>
    </submittedName>
</protein>
<feature type="region of interest" description="Disordered" evidence="3">
    <location>
        <begin position="1"/>
        <end position="69"/>
    </location>
</feature>
<keyword evidence="7" id="KW-1185">Reference proteome</keyword>
<keyword evidence="4" id="KW-0812">Transmembrane</keyword>
<comment type="caution">
    <text evidence="6">The sequence shown here is derived from an EMBL/GenBank/DDBJ whole genome shotgun (WGS) entry which is preliminary data.</text>
</comment>
<dbReference type="Proteomes" id="UP000623678">
    <property type="component" value="Unassembled WGS sequence"/>
</dbReference>
<dbReference type="InterPro" id="IPR001478">
    <property type="entry name" value="PDZ"/>
</dbReference>
<proteinExistence type="predicted"/>
<keyword evidence="4" id="KW-1133">Transmembrane helix</keyword>
<organism evidence="6 7">
    <name type="scientific">Youxingia wuxianensis</name>
    <dbReference type="NCBI Taxonomy" id="2763678"/>
    <lineage>
        <taxon>Bacteria</taxon>
        <taxon>Bacillati</taxon>
        <taxon>Bacillota</taxon>
        <taxon>Clostridia</taxon>
        <taxon>Eubacteriales</taxon>
        <taxon>Oscillospiraceae</taxon>
        <taxon>Youxingia</taxon>
    </lineage>
</organism>
<dbReference type="InterPro" id="IPR051201">
    <property type="entry name" value="Chloro_Bact_Ser_Proteases"/>
</dbReference>
<dbReference type="SUPFAM" id="SSF50156">
    <property type="entry name" value="PDZ domain-like"/>
    <property type="match status" value="1"/>
</dbReference>
<dbReference type="AlphaFoldDB" id="A0A926EQA2"/>
<dbReference type="InterPro" id="IPR009003">
    <property type="entry name" value="Peptidase_S1_PA"/>
</dbReference>
<sequence length="537" mass="58156">MSENNMDNKNNENLQNSTPNNNEPLNGGENNNFQGRWDMPAHNGQEYQPPYGDKDYQASQQPPQEELHSLHPQQYSTQTGWQAGSGASSNKNFEKDSYRWNFSDYEAAQTVKPKKRRKGVVVFAVVMSCILVFGLASIVGVATYHMVAKNNAPVDDTPSVQVPASDLPSIELQDKPQTEETPSVDGKLTTEQIVEKVEPSVVGIVTYMNYQNYQASGQGSGIIMREDGYIVTNAHVVADAAGIKVILSNGEEYEARAVGIDNKVDVAVIKIEAEGLTAAEFGNSDQVKVGEKVIAIGTPRSMDFAGTVTQGIISGLNRTITADSQYTYSNLLQTDAAINPGNSGGALVNEYGQVIGINSAKIVTQTYEGIGFAIPSNEIKPIVDDLIQYGHVTGRVKLGIVASPVDEVLARMNGWPTGLLVQSTEEGSDISQKGVVPGDIITKAQDQDLDGFQSLKDVIDDMNPGDTVDLEVYRPSATTGGKGRFFNVSVALMEDTSSGTPSQQPSENYSQQPETQDPSQIPGGFDSYEDFFNYFFQ</sequence>
<dbReference type="Gene3D" id="2.40.10.120">
    <property type="match status" value="1"/>
</dbReference>
<gene>
    <name evidence="6" type="ORF">H8705_03130</name>
</gene>
<dbReference type="GO" id="GO:0004252">
    <property type="term" value="F:serine-type endopeptidase activity"/>
    <property type="evidence" value="ECO:0007669"/>
    <property type="project" value="InterPro"/>
</dbReference>
<dbReference type="PANTHER" id="PTHR43343:SF3">
    <property type="entry name" value="PROTEASE DO-LIKE 8, CHLOROPLASTIC"/>
    <property type="match status" value="1"/>
</dbReference>
<dbReference type="EMBL" id="JACRTD010000002">
    <property type="protein sequence ID" value="MBC8584569.1"/>
    <property type="molecule type" value="Genomic_DNA"/>
</dbReference>
<feature type="compositionally biased region" description="Polar residues" evidence="3">
    <location>
        <begin position="495"/>
        <end position="519"/>
    </location>
</feature>
<feature type="domain" description="PDZ" evidence="5">
    <location>
        <begin position="406"/>
        <end position="476"/>
    </location>
</feature>
<evidence type="ECO:0000313" key="7">
    <source>
        <dbReference type="Proteomes" id="UP000623678"/>
    </source>
</evidence>
<evidence type="ECO:0000259" key="5">
    <source>
        <dbReference type="SMART" id="SM00228"/>
    </source>
</evidence>
<keyword evidence="2" id="KW-0378">Hydrolase</keyword>
<dbReference type="Pfam" id="PF13180">
    <property type="entry name" value="PDZ_2"/>
    <property type="match status" value="1"/>
</dbReference>
<evidence type="ECO:0000256" key="1">
    <source>
        <dbReference type="ARBA" id="ARBA00022670"/>
    </source>
</evidence>
<dbReference type="Pfam" id="PF13365">
    <property type="entry name" value="Trypsin_2"/>
    <property type="match status" value="1"/>
</dbReference>